<evidence type="ECO:0000313" key="4">
    <source>
        <dbReference type="Proteomes" id="UP000576082"/>
    </source>
</evidence>
<proteinExistence type="predicted"/>
<protein>
    <submittedName>
        <fullName evidence="3">DUF2807 domain-containing protein</fullName>
    </submittedName>
</protein>
<accession>A0A7X9XA48</accession>
<reference evidence="3 4" key="1">
    <citation type="submission" date="2020-04" db="EMBL/GenBank/DDBJ databases">
        <title>Flammeovirga sp. SR4, a novel species isolated from seawater.</title>
        <authorList>
            <person name="Wang X."/>
        </authorList>
    </citation>
    <scope>NUCLEOTIDE SEQUENCE [LARGE SCALE GENOMIC DNA]</scope>
    <source>
        <strain evidence="3 4">ATCC 23126</strain>
    </source>
</reference>
<keyword evidence="1" id="KW-0732">Signal</keyword>
<gene>
    <name evidence="3" type="ORF">HHU12_15015</name>
</gene>
<dbReference type="RefSeq" id="WP_169657563.1">
    <property type="nucleotide sequence ID" value="NZ_JABANE010000038.1"/>
</dbReference>
<feature type="signal peptide" evidence="1">
    <location>
        <begin position="1"/>
        <end position="20"/>
    </location>
</feature>
<name>A0A7X9XA48_9BACT</name>
<feature type="domain" description="Putative auto-transporter adhesin head GIN" evidence="2">
    <location>
        <begin position="33"/>
        <end position="220"/>
    </location>
</feature>
<dbReference type="Proteomes" id="UP000576082">
    <property type="component" value="Unassembled WGS sequence"/>
</dbReference>
<keyword evidence="4" id="KW-1185">Reference proteome</keyword>
<dbReference type="Gene3D" id="2.160.20.120">
    <property type="match status" value="1"/>
</dbReference>
<evidence type="ECO:0000256" key="1">
    <source>
        <dbReference type="SAM" id="SignalP"/>
    </source>
</evidence>
<comment type="caution">
    <text evidence="3">The sequence shown here is derived from an EMBL/GenBank/DDBJ whole genome shotgun (WGS) entry which is preliminary data.</text>
</comment>
<sequence length="228" mass="25297">MNKLLLLTSVILISISSVFAQKDVNTEKLDVKDFTSIKVNGEFDLVLKQGDVPKAFIEGTEKQLQEITFTQKGDQIEFRNREDGEEKKSTKWKKNRPVIYVQFVDLTKIRTAMVGEITSEGDLKFNNLDFNYSGVGDNELVLSANEFNLEFDGVGQITLKGKANKATMECNGIGKVMAKDFVVRDLVAECNGIGSMHVNAEQYIKMEASGIGSVKNHGNAKESSDKTN</sequence>
<dbReference type="Pfam" id="PF10988">
    <property type="entry name" value="DUF2807"/>
    <property type="match status" value="1"/>
</dbReference>
<evidence type="ECO:0000313" key="3">
    <source>
        <dbReference type="EMBL" id="NME69284.1"/>
    </source>
</evidence>
<evidence type="ECO:0000259" key="2">
    <source>
        <dbReference type="Pfam" id="PF10988"/>
    </source>
</evidence>
<organism evidence="3 4">
    <name type="scientific">Flammeovirga aprica JL-4</name>
    <dbReference type="NCBI Taxonomy" id="694437"/>
    <lineage>
        <taxon>Bacteria</taxon>
        <taxon>Pseudomonadati</taxon>
        <taxon>Bacteroidota</taxon>
        <taxon>Cytophagia</taxon>
        <taxon>Cytophagales</taxon>
        <taxon>Flammeovirgaceae</taxon>
        <taxon>Flammeovirga</taxon>
    </lineage>
</organism>
<dbReference type="EMBL" id="JABANE010000038">
    <property type="protein sequence ID" value="NME69284.1"/>
    <property type="molecule type" value="Genomic_DNA"/>
</dbReference>
<dbReference type="AlphaFoldDB" id="A0A7X9XA48"/>
<dbReference type="InterPro" id="IPR021255">
    <property type="entry name" value="DUF2807"/>
</dbReference>
<feature type="chain" id="PRO_5030711082" evidence="1">
    <location>
        <begin position="21"/>
        <end position="228"/>
    </location>
</feature>